<gene>
    <name evidence="6" type="ordered locus">CA_C2052</name>
</gene>
<dbReference type="Proteomes" id="UP000000814">
    <property type="component" value="Chromosome"/>
</dbReference>
<accession>Q97HF9</accession>
<evidence type="ECO:0000259" key="5">
    <source>
        <dbReference type="Pfam" id="PF04542"/>
    </source>
</evidence>
<dbReference type="InterPro" id="IPR013325">
    <property type="entry name" value="RNA_pol_sigma_r2"/>
</dbReference>
<dbReference type="NCBIfam" id="TIGR02937">
    <property type="entry name" value="sigma70-ECF"/>
    <property type="match status" value="1"/>
</dbReference>
<reference evidence="6 7" key="1">
    <citation type="journal article" date="2001" name="J. Bacteriol.">
        <title>Genome sequence and comparative analysis of the solvent-producing bacterium Clostridium acetobutylicum.</title>
        <authorList>
            <person name="Nolling J."/>
            <person name="Breton G."/>
            <person name="Omelchenko M.V."/>
            <person name="Makarova K.S."/>
            <person name="Zeng Q."/>
            <person name="Gibson R."/>
            <person name="Lee H.M."/>
            <person name="Dubois J."/>
            <person name="Qiu D."/>
            <person name="Hitti J."/>
            <person name="Wolf Y.I."/>
            <person name="Tatusov R.L."/>
            <person name="Sabathe F."/>
            <person name="Doucette-Stamm L."/>
            <person name="Soucaille P."/>
            <person name="Daly M.J."/>
            <person name="Bennett G.N."/>
            <person name="Koonin E.V."/>
            <person name="Smith D.R."/>
        </authorList>
    </citation>
    <scope>NUCLEOTIDE SEQUENCE [LARGE SCALE GENOMIC DNA]</scope>
    <source>
        <strain evidence="7">ATCC 824 / DSM 792 / JCM 1419 / LMG 5710 / VKM B-1787</strain>
    </source>
</reference>
<dbReference type="STRING" id="272562.CA_C2052"/>
<dbReference type="EMBL" id="AE001437">
    <property type="protein sequence ID" value="AAK80011.1"/>
    <property type="molecule type" value="Genomic_DNA"/>
</dbReference>
<evidence type="ECO:0000256" key="3">
    <source>
        <dbReference type="ARBA" id="ARBA00023125"/>
    </source>
</evidence>
<dbReference type="OrthoDB" id="1954605at2"/>
<dbReference type="PIR" id="H97152">
    <property type="entry name" value="H97152"/>
</dbReference>
<evidence type="ECO:0000256" key="4">
    <source>
        <dbReference type="ARBA" id="ARBA00023163"/>
    </source>
</evidence>
<dbReference type="Gene3D" id="1.20.120.1810">
    <property type="match status" value="1"/>
</dbReference>
<keyword evidence="1" id="KW-0805">Transcription regulation</keyword>
<dbReference type="KEGG" id="cac:CA_C2052"/>
<dbReference type="SUPFAM" id="SSF88946">
    <property type="entry name" value="Sigma2 domain of RNA polymerase sigma factors"/>
    <property type="match status" value="1"/>
</dbReference>
<feature type="domain" description="RNA polymerase sigma-70 region 2" evidence="5">
    <location>
        <begin position="27"/>
        <end position="95"/>
    </location>
</feature>
<proteinExistence type="predicted"/>
<protein>
    <submittedName>
        <fullName evidence="6">DNA-dependent RNA polymerase sigma subunit</fullName>
    </submittedName>
</protein>
<dbReference type="AlphaFoldDB" id="Q97HF9"/>
<dbReference type="GO" id="GO:0006352">
    <property type="term" value="P:DNA-templated transcription initiation"/>
    <property type="evidence" value="ECO:0007669"/>
    <property type="project" value="InterPro"/>
</dbReference>
<keyword evidence="2" id="KW-0731">Sigma factor</keyword>
<keyword evidence="7" id="KW-1185">Reference proteome</keyword>
<keyword evidence="3" id="KW-0238">DNA-binding</keyword>
<dbReference type="PANTHER" id="PTHR30385">
    <property type="entry name" value="SIGMA FACTOR F FLAGELLAR"/>
    <property type="match status" value="1"/>
</dbReference>
<dbReference type="PATRIC" id="fig|272562.8.peg.2258"/>
<dbReference type="HOGENOM" id="CLU_1127531_0_0_9"/>
<dbReference type="InterPro" id="IPR014284">
    <property type="entry name" value="RNA_pol_sigma-70_dom"/>
</dbReference>
<dbReference type="GO" id="GO:0016987">
    <property type="term" value="F:sigma factor activity"/>
    <property type="evidence" value="ECO:0007669"/>
    <property type="project" value="UniProtKB-KW"/>
</dbReference>
<keyword evidence="4" id="KW-0804">Transcription</keyword>
<sequence>MYMEDKEVKDLILRAKDGSKDAKSFLIDSSMKYIKKIANGFCLNNKSLSLEDLMQEGIIAVIKAINSYDLDKNVKFSTYVYSMINFTLISEIKKKYSYFKIPEHQVSKIVKFKRRASELKVEDTCYKYGCERIGLSYEQYADMMHLSKLNNVAYLDEKKYFDGKVSEEDKFAYEDVNYKRVEEKIDLNVILKENADKLSQLEKYIIREILIKDQKVKNISKITKMSTKKYLTLNIAL</sequence>
<organism evidence="6 7">
    <name type="scientific">Clostridium acetobutylicum (strain ATCC 824 / DSM 792 / JCM 1419 / IAM 19013 / LMG 5710 / NBRC 13948 / NRRL B-527 / VKM B-1787 / 2291 / W)</name>
    <dbReference type="NCBI Taxonomy" id="272562"/>
    <lineage>
        <taxon>Bacteria</taxon>
        <taxon>Bacillati</taxon>
        <taxon>Bacillota</taxon>
        <taxon>Clostridia</taxon>
        <taxon>Eubacteriales</taxon>
        <taxon>Clostridiaceae</taxon>
        <taxon>Clostridium</taxon>
    </lineage>
</organism>
<dbReference type="InterPro" id="IPR007627">
    <property type="entry name" value="RNA_pol_sigma70_r2"/>
</dbReference>
<dbReference type="Pfam" id="PF04542">
    <property type="entry name" value="Sigma70_r2"/>
    <property type="match status" value="1"/>
</dbReference>
<evidence type="ECO:0000256" key="2">
    <source>
        <dbReference type="ARBA" id="ARBA00023082"/>
    </source>
</evidence>
<dbReference type="GO" id="GO:0003677">
    <property type="term" value="F:DNA binding"/>
    <property type="evidence" value="ECO:0007669"/>
    <property type="project" value="UniProtKB-KW"/>
</dbReference>
<evidence type="ECO:0000256" key="1">
    <source>
        <dbReference type="ARBA" id="ARBA00023015"/>
    </source>
</evidence>
<dbReference type="eggNOG" id="COG1191">
    <property type="taxonomic scope" value="Bacteria"/>
</dbReference>
<evidence type="ECO:0000313" key="6">
    <source>
        <dbReference type="EMBL" id="AAK80011.1"/>
    </source>
</evidence>
<evidence type="ECO:0000313" key="7">
    <source>
        <dbReference type="Proteomes" id="UP000000814"/>
    </source>
</evidence>
<name>Q97HF9_CLOAB</name>